<dbReference type="EMBL" id="AP023091">
    <property type="protein sequence ID" value="BCE22102.1"/>
    <property type="molecule type" value="Genomic_DNA"/>
</dbReference>
<protein>
    <submittedName>
        <fullName evidence="3">Uncharacterized protein</fullName>
    </submittedName>
</protein>
<reference evidence="2" key="3">
    <citation type="submission" date="2020-05" db="EMBL/GenBank/DDBJ databases">
        <title>Complete genome sequence of Bradyrhizobium diazoefficiens XF4 isolated from soybean nodule.</title>
        <authorList>
            <person name="Noda R."/>
            <person name="Kakizaki K."/>
            <person name="Minamisawa K."/>
        </authorList>
    </citation>
    <scope>NUCLEOTIDE SEQUENCE</scope>
    <source>
        <strain evidence="2">XF4</strain>
    </source>
</reference>
<evidence type="ECO:0000313" key="2">
    <source>
        <dbReference type="EMBL" id="BCE48367.1"/>
    </source>
</evidence>
<sequence length="121" mass="12952">MGKKINETPPDPKQLALAAIPGLEIGDCLQFFYARASERDKQIADLVGTSDELETDGAIVSEGESNGAFVLAWAWASFSGTALTKICQCCENDADTITEVTTTIGESEFYCAECAKEMTDA</sequence>
<reference evidence="3" key="2">
    <citation type="submission" date="2020-05" db="EMBL/GenBank/DDBJ databases">
        <title>Complete genome sequence of Bradyrhizobium diazoefficiens XF10 isolated from soybean nodule.</title>
        <authorList>
            <person name="Noda R."/>
            <person name="Kakizaki K."/>
            <person name="Minamisawa K."/>
        </authorList>
    </citation>
    <scope>NUCLEOTIDE SEQUENCE</scope>
    <source>
        <strain evidence="3">XF10</strain>
    </source>
</reference>
<reference evidence="1" key="1">
    <citation type="submission" date="2020-05" db="EMBL/GenBank/DDBJ databases">
        <title>Complete genome sequence of Bradyrhizobium diazoefficiens XF1 isolated from soybean nodule.</title>
        <authorList>
            <person name="Noda R."/>
            <person name="Kakizaki K."/>
            <person name="Minamisawa K."/>
        </authorList>
    </citation>
    <scope>NUCLEOTIDE SEQUENCE</scope>
    <source>
        <strain evidence="1">XF1</strain>
    </source>
</reference>
<organism evidence="3">
    <name type="scientific">Bradyrhizobium diazoefficiens</name>
    <dbReference type="NCBI Taxonomy" id="1355477"/>
    <lineage>
        <taxon>Bacteria</taxon>
        <taxon>Pseudomonadati</taxon>
        <taxon>Pseudomonadota</taxon>
        <taxon>Alphaproteobacteria</taxon>
        <taxon>Hyphomicrobiales</taxon>
        <taxon>Nitrobacteraceae</taxon>
        <taxon>Bradyrhizobium</taxon>
    </lineage>
</organism>
<accession>A0A810CVB3</accession>
<evidence type="ECO:0000313" key="1">
    <source>
        <dbReference type="EMBL" id="BCE22102.1"/>
    </source>
</evidence>
<name>A0A810CVB3_9BRAD</name>
<dbReference type="AlphaFoldDB" id="A0A810CVB3"/>
<gene>
    <name evidence="3" type="ORF">XF10B_46810</name>
    <name evidence="1" type="ORF">XF1B_47830</name>
    <name evidence="2" type="ORF">XF4B_47160</name>
</gene>
<dbReference type="EMBL" id="AP023099">
    <property type="protein sequence ID" value="BCE91883.1"/>
    <property type="molecule type" value="Genomic_DNA"/>
</dbReference>
<proteinExistence type="predicted"/>
<evidence type="ECO:0000313" key="3">
    <source>
        <dbReference type="EMBL" id="BCE91883.1"/>
    </source>
</evidence>
<dbReference type="EMBL" id="AP023094">
    <property type="protein sequence ID" value="BCE48367.1"/>
    <property type="molecule type" value="Genomic_DNA"/>
</dbReference>